<sequence length="397" mass="46033">MATRVSPSLHDEQHVRRTKNWFWSIRPLILWMRILGVDLPDASTSSSRRHRWPMYIYGLVCFSTHAFSQVNIVHSLVFKREYINCNDNPDGLPLYDTVTAVWNWIIDFINYAVYGIGIHFMLLTLIRLRWNGLGNTFHQYQNVFTDENYDRLRKVSSFCVAYVILLISGLTAVTLIQQTADGNSTFRMFITVMSTLSVLYPTTAIMVFAVHCYASALAFDLIQEQIQRCEIELSNGRDLYLFVLTMRQKYVAVCNGVDAVNHCFGWMLLLSTVFIFVAVVNSIFYLFSSHNPSMSDYAFLSFSLIHAINMCFSADLIRCKAKDMIRRLLRLKCTNQHLKEFQMEMEFLIMDMTQAIPHISASDYFNISKGLFPQLIGTTLTYFFILYQFQASEKKDI</sequence>
<dbReference type="EMBL" id="CAKKLH010000319">
    <property type="protein sequence ID" value="CAH0111933.1"/>
    <property type="molecule type" value="Genomic_DNA"/>
</dbReference>
<dbReference type="GO" id="GO:0030424">
    <property type="term" value="C:axon"/>
    <property type="evidence" value="ECO:0007669"/>
    <property type="project" value="TreeGrafter"/>
</dbReference>
<feature type="transmembrane region" description="Helical" evidence="7">
    <location>
        <begin position="299"/>
        <end position="317"/>
    </location>
</feature>
<evidence type="ECO:0008006" key="10">
    <source>
        <dbReference type="Google" id="ProtNLM"/>
    </source>
</evidence>
<feature type="transmembrane region" description="Helical" evidence="7">
    <location>
        <begin position="198"/>
        <end position="219"/>
    </location>
</feature>
<reference evidence="8" key="1">
    <citation type="submission" date="2021-11" db="EMBL/GenBank/DDBJ databases">
        <authorList>
            <person name="Schell T."/>
        </authorList>
    </citation>
    <scope>NUCLEOTIDE SEQUENCE</scope>
    <source>
        <strain evidence="8">M5</strain>
    </source>
</reference>
<evidence type="ECO:0000256" key="1">
    <source>
        <dbReference type="ARBA" id="ARBA00004651"/>
    </source>
</evidence>
<evidence type="ECO:0000313" key="9">
    <source>
        <dbReference type="Proteomes" id="UP000789390"/>
    </source>
</evidence>
<keyword evidence="6" id="KW-0675">Receptor</keyword>
<organism evidence="8 9">
    <name type="scientific">Daphnia galeata</name>
    <dbReference type="NCBI Taxonomy" id="27404"/>
    <lineage>
        <taxon>Eukaryota</taxon>
        <taxon>Metazoa</taxon>
        <taxon>Ecdysozoa</taxon>
        <taxon>Arthropoda</taxon>
        <taxon>Crustacea</taxon>
        <taxon>Branchiopoda</taxon>
        <taxon>Diplostraca</taxon>
        <taxon>Cladocera</taxon>
        <taxon>Anomopoda</taxon>
        <taxon>Daphniidae</taxon>
        <taxon>Daphnia</taxon>
    </lineage>
</organism>
<keyword evidence="5 7" id="KW-0472">Membrane</keyword>
<keyword evidence="4 7" id="KW-1133">Transmembrane helix</keyword>
<comment type="subcellular location">
    <subcellularLocation>
        <location evidence="1">Cell membrane</location>
        <topology evidence="1">Multi-pass membrane protein</topology>
    </subcellularLocation>
</comment>
<dbReference type="GO" id="GO:0050909">
    <property type="term" value="P:sensory perception of taste"/>
    <property type="evidence" value="ECO:0007669"/>
    <property type="project" value="InterPro"/>
</dbReference>
<dbReference type="PANTHER" id="PTHR21143:SF133">
    <property type="entry name" value="GUSTATORY AND PHEROMONE RECEPTOR 32A-RELATED"/>
    <property type="match status" value="1"/>
</dbReference>
<dbReference type="OrthoDB" id="10358447at2759"/>
<evidence type="ECO:0000313" key="8">
    <source>
        <dbReference type="EMBL" id="CAH0111933.1"/>
    </source>
</evidence>
<evidence type="ECO:0000256" key="3">
    <source>
        <dbReference type="ARBA" id="ARBA00022692"/>
    </source>
</evidence>
<proteinExistence type="predicted"/>
<comment type="caution">
    <text evidence="8">The sequence shown here is derived from an EMBL/GenBank/DDBJ whole genome shotgun (WGS) entry which is preliminary data.</text>
</comment>
<dbReference type="InterPro" id="IPR013604">
    <property type="entry name" value="7TM_chemorcpt"/>
</dbReference>
<keyword evidence="3 7" id="KW-0812">Transmembrane</keyword>
<feature type="transmembrane region" description="Helical" evidence="7">
    <location>
        <begin position="52"/>
        <end position="72"/>
    </location>
</feature>
<dbReference type="PANTHER" id="PTHR21143">
    <property type="entry name" value="INVERTEBRATE GUSTATORY RECEPTOR"/>
    <property type="match status" value="1"/>
</dbReference>
<evidence type="ECO:0000256" key="6">
    <source>
        <dbReference type="ARBA" id="ARBA00023170"/>
    </source>
</evidence>
<accession>A0A8J2RZX3</accession>
<name>A0A8J2RZX3_9CRUS</name>
<evidence type="ECO:0000256" key="4">
    <source>
        <dbReference type="ARBA" id="ARBA00022989"/>
    </source>
</evidence>
<evidence type="ECO:0000256" key="7">
    <source>
        <dbReference type="SAM" id="Phobius"/>
    </source>
</evidence>
<dbReference type="Pfam" id="PF08395">
    <property type="entry name" value="7tm_7"/>
    <property type="match status" value="1"/>
</dbReference>
<dbReference type="GO" id="GO:0030425">
    <property type="term" value="C:dendrite"/>
    <property type="evidence" value="ECO:0007669"/>
    <property type="project" value="TreeGrafter"/>
</dbReference>
<dbReference type="GO" id="GO:0007635">
    <property type="term" value="P:chemosensory behavior"/>
    <property type="evidence" value="ECO:0007669"/>
    <property type="project" value="TreeGrafter"/>
</dbReference>
<keyword evidence="9" id="KW-1185">Reference proteome</keyword>
<evidence type="ECO:0000256" key="2">
    <source>
        <dbReference type="ARBA" id="ARBA00022475"/>
    </source>
</evidence>
<dbReference type="Proteomes" id="UP000789390">
    <property type="component" value="Unassembled WGS sequence"/>
</dbReference>
<dbReference type="AlphaFoldDB" id="A0A8J2RZX3"/>
<dbReference type="GO" id="GO:0008049">
    <property type="term" value="P:male courtship behavior"/>
    <property type="evidence" value="ECO:0007669"/>
    <property type="project" value="TreeGrafter"/>
</dbReference>
<feature type="transmembrane region" description="Helical" evidence="7">
    <location>
        <begin position="101"/>
        <end position="126"/>
    </location>
</feature>
<dbReference type="GO" id="GO:0005886">
    <property type="term" value="C:plasma membrane"/>
    <property type="evidence" value="ECO:0007669"/>
    <property type="project" value="UniProtKB-SubCell"/>
</dbReference>
<gene>
    <name evidence="8" type="ORF">DGAL_LOCUS15590</name>
</gene>
<dbReference type="GO" id="GO:0043025">
    <property type="term" value="C:neuronal cell body"/>
    <property type="evidence" value="ECO:0007669"/>
    <property type="project" value="TreeGrafter"/>
</dbReference>
<feature type="transmembrane region" description="Helical" evidence="7">
    <location>
        <begin position="266"/>
        <end position="287"/>
    </location>
</feature>
<evidence type="ECO:0000256" key="5">
    <source>
        <dbReference type="ARBA" id="ARBA00023136"/>
    </source>
</evidence>
<feature type="transmembrane region" description="Helical" evidence="7">
    <location>
        <begin position="159"/>
        <end position="178"/>
    </location>
</feature>
<protein>
    <recommendedName>
        <fullName evidence="10">Gustatory receptor</fullName>
    </recommendedName>
</protein>
<keyword evidence="2" id="KW-1003">Cell membrane</keyword>